<evidence type="ECO:0000256" key="1">
    <source>
        <dbReference type="SAM" id="MobiDB-lite"/>
    </source>
</evidence>
<feature type="region of interest" description="Disordered" evidence="1">
    <location>
        <begin position="1"/>
        <end position="20"/>
    </location>
</feature>
<protein>
    <submittedName>
        <fullName evidence="2">Uncharacterized protein</fullName>
    </submittedName>
</protein>
<dbReference type="EMBL" id="FLUN01000001">
    <property type="protein sequence ID" value="SBW00667.1"/>
    <property type="molecule type" value="Genomic_DNA"/>
</dbReference>
<name>A0A212JML8_9FIRM</name>
<evidence type="ECO:0000313" key="2">
    <source>
        <dbReference type="EMBL" id="SBW00667.1"/>
    </source>
</evidence>
<proteinExistence type="predicted"/>
<organism evidence="2">
    <name type="scientific">uncultured Eubacteriales bacterium</name>
    <dbReference type="NCBI Taxonomy" id="172733"/>
    <lineage>
        <taxon>Bacteria</taxon>
        <taxon>Bacillati</taxon>
        <taxon>Bacillota</taxon>
        <taxon>Clostridia</taxon>
        <taxon>Eubacteriales</taxon>
        <taxon>environmental samples</taxon>
    </lineage>
</organism>
<reference evidence="2" key="1">
    <citation type="submission" date="2016-04" db="EMBL/GenBank/DDBJ databases">
        <authorList>
            <person name="Evans L.H."/>
            <person name="Alamgir A."/>
            <person name="Owens N."/>
            <person name="Weber N.D."/>
            <person name="Virtaneva K."/>
            <person name="Barbian K."/>
            <person name="Babar A."/>
            <person name="Rosenke K."/>
        </authorList>
    </citation>
    <scope>NUCLEOTIDE SEQUENCE</scope>
    <source>
        <strain evidence="2">86</strain>
    </source>
</reference>
<sequence length="52" mass="6371">MCSNSMGMRQTEKCEKPVPQLYRRQSKHMFLERQLYVNHPKTQRRLNGIQRH</sequence>
<gene>
    <name evidence="2" type="ORF">KL86CLO1_11373</name>
</gene>
<accession>A0A212JML8</accession>
<dbReference type="AlphaFoldDB" id="A0A212JML8"/>